<sequence>MQNPYVGEAMKIISRVSWKSEVLQRRREGDEVTERLREAEKERQRETDKHSRASIDSLFQFLNFVVELQKSQSSDFLFSYISPFFANFFWNLLSNSCACPNPLGIYQVFKMEDLPLLDLSIVENDPYQWKPVYSTWIHQARVQFNSPIHQREFVGSNGVAKTFLVLPPIPDNKIPTFKNVTVVTNNSVITIRINSHNLRICAFQVEGHWYVFEDAPVGEVSPYTTIDVAGNYLALNPKAPLSPFGDPRRMCEIHLCRMSIITAVNVIASTWQIDEHGIAIIDEAKAKASIILLQMISESIRFRSVCEILSGLAFVMSNPTRHKEIWKYQNMWESISAEIHVIFDTEEQPLNQEVVDTLGKYHEKFCVITRYLVCSISRLFI</sequence>
<feature type="coiled-coil region" evidence="9">
    <location>
        <begin position="29"/>
        <end position="56"/>
    </location>
</feature>
<dbReference type="Proteomes" id="UP000249390">
    <property type="component" value="Unassembled WGS sequence"/>
</dbReference>
<keyword evidence="5 8" id="KW-0378">Hydrolase</keyword>
<keyword evidence="9" id="KW-0175">Coiled coil</keyword>
<evidence type="ECO:0000256" key="9">
    <source>
        <dbReference type="SAM" id="Coils"/>
    </source>
</evidence>
<dbReference type="Pfam" id="PF00161">
    <property type="entry name" value="RIP"/>
    <property type="match status" value="1"/>
</dbReference>
<dbReference type="GO" id="GO:0090729">
    <property type="term" value="F:toxin activity"/>
    <property type="evidence" value="ECO:0007669"/>
    <property type="project" value="UniProtKB-KW"/>
</dbReference>
<comment type="catalytic activity">
    <reaction evidence="1 8">
        <text>Endohydrolysis of the N-glycosidic bond at one specific adenosine on the 28S rRNA.</text>
        <dbReference type="EC" id="3.2.2.22"/>
    </reaction>
</comment>
<dbReference type="Gene3D" id="3.40.420.10">
    <property type="entry name" value="Ricin (A subunit), domain 1"/>
    <property type="match status" value="1"/>
</dbReference>
<proteinExistence type="inferred from homology"/>
<evidence type="ECO:0000256" key="8">
    <source>
        <dbReference type="RuleBase" id="RU004915"/>
    </source>
</evidence>
<dbReference type="GO" id="GO:0006952">
    <property type="term" value="P:defense response"/>
    <property type="evidence" value="ECO:0007669"/>
    <property type="project" value="UniProtKB-KW"/>
</dbReference>
<organism evidence="10 11">
    <name type="scientific">Cuscuta australis</name>
    <dbReference type="NCBI Taxonomy" id="267555"/>
    <lineage>
        <taxon>Eukaryota</taxon>
        <taxon>Viridiplantae</taxon>
        <taxon>Streptophyta</taxon>
        <taxon>Embryophyta</taxon>
        <taxon>Tracheophyta</taxon>
        <taxon>Spermatophyta</taxon>
        <taxon>Magnoliopsida</taxon>
        <taxon>eudicotyledons</taxon>
        <taxon>Gunneridae</taxon>
        <taxon>Pentapetalae</taxon>
        <taxon>asterids</taxon>
        <taxon>lamiids</taxon>
        <taxon>Solanales</taxon>
        <taxon>Convolvulaceae</taxon>
        <taxon>Cuscuteae</taxon>
        <taxon>Cuscuta</taxon>
        <taxon>Cuscuta subgen. Grammica</taxon>
        <taxon>Cuscuta sect. Cleistogrammica</taxon>
    </lineage>
</organism>
<dbReference type="InterPro" id="IPR036041">
    <property type="entry name" value="Ribosome-inact_prot_sf"/>
</dbReference>
<evidence type="ECO:0000256" key="5">
    <source>
        <dbReference type="ARBA" id="ARBA00022801"/>
    </source>
</evidence>
<gene>
    <name evidence="10" type="ORF">DM860_010039</name>
</gene>
<dbReference type="GO" id="GO:0030598">
    <property type="term" value="F:rRNA N-glycosylase activity"/>
    <property type="evidence" value="ECO:0007669"/>
    <property type="project" value="UniProtKB-EC"/>
</dbReference>
<dbReference type="EMBL" id="NQVE01000188">
    <property type="protein sequence ID" value="RAL41245.1"/>
    <property type="molecule type" value="Genomic_DNA"/>
</dbReference>
<evidence type="ECO:0000256" key="4">
    <source>
        <dbReference type="ARBA" id="ARBA00022656"/>
    </source>
</evidence>
<dbReference type="EC" id="3.2.2.22" evidence="3 8"/>
<reference evidence="10 11" key="1">
    <citation type="submission" date="2018-06" db="EMBL/GenBank/DDBJ databases">
        <title>The Genome of Cuscuta australis (Dodder) Provides Insight into the Evolution of Plant Parasitism.</title>
        <authorList>
            <person name="Liu H."/>
        </authorList>
    </citation>
    <scope>NUCLEOTIDE SEQUENCE [LARGE SCALE GENOMIC DNA]</scope>
    <source>
        <strain evidence="11">cv. Yunnan</strain>
        <tissue evidence="10">Vines</tissue>
    </source>
</reference>
<dbReference type="GO" id="GO:0017148">
    <property type="term" value="P:negative regulation of translation"/>
    <property type="evidence" value="ECO:0007669"/>
    <property type="project" value="UniProtKB-KW"/>
</dbReference>
<accession>A0A328D693</accession>
<evidence type="ECO:0000256" key="6">
    <source>
        <dbReference type="ARBA" id="ARBA00022821"/>
    </source>
</evidence>
<evidence type="ECO:0000256" key="3">
    <source>
        <dbReference type="ARBA" id="ARBA00012001"/>
    </source>
</evidence>
<dbReference type="PANTHER" id="PTHR33453">
    <property type="match status" value="1"/>
</dbReference>
<name>A0A328D693_9ASTE</name>
<dbReference type="AlphaFoldDB" id="A0A328D693"/>
<keyword evidence="4 8" id="KW-0800">Toxin</keyword>
<dbReference type="PANTHER" id="PTHR33453:SF9">
    <property type="entry name" value="ALBUMIN B-32"/>
    <property type="match status" value="1"/>
</dbReference>
<dbReference type="InterPro" id="IPR001574">
    <property type="entry name" value="Ribosome_inactivat_prot"/>
</dbReference>
<evidence type="ECO:0000313" key="11">
    <source>
        <dbReference type="Proteomes" id="UP000249390"/>
    </source>
</evidence>
<evidence type="ECO:0000256" key="7">
    <source>
        <dbReference type="ARBA" id="ARBA00023193"/>
    </source>
</evidence>
<keyword evidence="7 8" id="KW-0652">Protein synthesis inhibitor</keyword>
<protein>
    <recommendedName>
        <fullName evidence="3 8">rRNA N-glycosylase</fullName>
        <ecNumber evidence="3 8">3.2.2.22</ecNumber>
    </recommendedName>
</protein>
<evidence type="ECO:0000313" key="10">
    <source>
        <dbReference type="EMBL" id="RAL41245.1"/>
    </source>
</evidence>
<evidence type="ECO:0000256" key="1">
    <source>
        <dbReference type="ARBA" id="ARBA00000237"/>
    </source>
</evidence>
<comment type="caution">
    <text evidence="10">The sequence shown here is derived from an EMBL/GenBank/DDBJ whole genome shotgun (WGS) entry which is preliminary data.</text>
</comment>
<comment type="similarity">
    <text evidence="2">Belongs to the ribosome-inactivating protein family. Type 1 RIP subfamily.</text>
</comment>
<dbReference type="InterPro" id="IPR016138">
    <property type="entry name" value="Ribosome_inactivat_prot_sub1"/>
</dbReference>
<keyword evidence="6 8" id="KW-0611">Plant defense</keyword>
<dbReference type="SUPFAM" id="SSF56371">
    <property type="entry name" value="Ribosome inactivating proteins (RIP)"/>
    <property type="match status" value="1"/>
</dbReference>
<evidence type="ECO:0000256" key="2">
    <source>
        <dbReference type="ARBA" id="ARBA00008544"/>
    </source>
</evidence>
<keyword evidence="11" id="KW-1185">Reference proteome</keyword>